<dbReference type="EMBL" id="JADWDJ010000006">
    <property type="protein sequence ID" value="KAG5280304.1"/>
    <property type="molecule type" value="Genomic_DNA"/>
</dbReference>
<evidence type="ECO:0000313" key="5">
    <source>
        <dbReference type="EMBL" id="KAG5280304.1"/>
    </source>
</evidence>
<dbReference type="Gene3D" id="3.40.50.300">
    <property type="entry name" value="P-loop containing nucleotide triphosphate hydrolases"/>
    <property type="match status" value="2"/>
</dbReference>
<keyword evidence="3" id="KW-0342">GTP-binding</keyword>
<dbReference type="Pfam" id="PF04548">
    <property type="entry name" value="AIG1"/>
    <property type="match status" value="2"/>
</dbReference>
<dbReference type="InterPro" id="IPR027417">
    <property type="entry name" value="P-loop_NTPase"/>
</dbReference>
<evidence type="ECO:0000256" key="3">
    <source>
        <dbReference type="ARBA" id="ARBA00023134"/>
    </source>
</evidence>
<organism evidence="5 6">
    <name type="scientific">Alosa alosa</name>
    <name type="common">allis shad</name>
    <dbReference type="NCBI Taxonomy" id="278164"/>
    <lineage>
        <taxon>Eukaryota</taxon>
        <taxon>Metazoa</taxon>
        <taxon>Chordata</taxon>
        <taxon>Craniata</taxon>
        <taxon>Vertebrata</taxon>
        <taxon>Euteleostomi</taxon>
        <taxon>Actinopterygii</taxon>
        <taxon>Neopterygii</taxon>
        <taxon>Teleostei</taxon>
        <taxon>Clupei</taxon>
        <taxon>Clupeiformes</taxon>
        <taxon>Clupeoidei</taxon>
        <taxon>Clupeidae</taxon>
        <taxon>Alosa</taxon>
    </lineage>
</organism>
<comment type="caution">
    <text evidence="5">The sequence shown here is derived from an EMBL/GenBank/DDBJ whole genome shotgun (WGS) entry which is preliminary data.</text>
</comment>
<keyword evidence="6" id="KW-1185">Reference proteome</keyword>
<feature type="domain" description="AIG1-type G" evidence="4">
    <location>
        <begin position="68"/>
        <end position="256"/>
    </location>
</feature>
<name>A0AAV6GZT5_9TELE</name>
<evidence type="ECO:0000256" key="2">
    <source>
        <dbReference type="ARBA" id="ARBA00022741"/>
    </source>
</evidence>
<sequence length="378" mass="41910">MVIMTHNEDVKSLSVKELLEDCGGRHYNMFENNQELLMEKIEKLVGAHNGTYLTFTEETKTPKPENIKPVLNLVLCGRRGTGKTSAVKAILGQTEIHSVSSSPLCEEVCGRWVSLVDLPALYGKPQAAVMDESLRCNSLCDPEGIHAFILVIPLGPLTDEDKGELQTIQDTFGAQVNGFTMILFTLESDPKAEAVVNFVEKNKDMQKLCQSCGGRNVVLNIKDPQQIPELFDFVDKIRSFKDKPSSYTSNTFARVQIEKRIQLENVITKRQAEIENLTKKSVVTGDGMEQTTECLRIVLIGKTGSGKSSSGNTILGRNEFAAESSQTSVTKWCQKAQCEVDGRSVVVVDTPGLFDNTLSRDEVIEELRRYTSAREADH</sequence>
<evidence type="ECO:0000259" key="4">
    <source>
        <dbReference type="PROSITE" id="PS51720"/>
    </source>
</evidence>
<feature type="domain" description="AIG1-type G" evidence="4">
    <location>
        <begin position="292"/>
        <end position="378"/>
    </location>
</feature>
<evidence type="ECO:0000313" key="6">
    <source>
        <dbReference type="Proteomes" id="UP000823561"/>
    </source>
</evidence>
<dbReference type="AlphaFoldDB" id="A0AAV6GZT5"/>
<dbReference type="PROSITE" id="PS51720">
    <property type="entry name" value="G_AIG1"/>
    <property type="match status" value="2"/>
</dbReference>
<evidence type="ECO:0000256" key="1">
    <source>
        <dbReference type="ARBA" id="ARBA00008535"/>
    </source>
</evidence>
<dbReference type="InterPro" id="IPR045058">
    <property type="entry name" value="GIMA/IAN/Toc"/>
</dbReference>
<comment type="similarity">
    <text evidence="1">Belongs to the TRAFAC class TrmE-Era-EngA-EngB-Septin-like GTPase superfamily. AIG1/Toc34/Toc159-like paraseptin GTPase family. IAN subfamily.</text>
</comment>
<protein>
    <recommendedName>
        <fullName evidence="4">AIG1-type G domain-containing protein</fullName>
    </recommendedName>
</protein>
<dbReference type="GO" id="GO:0005525">
    <property type="term" value="F:GTP binding"/>
    <property type="evidence" value="ECO:0007669"/>
    <property type="project" value="UniProtKB-KW"/>
</dbReference>
<dbReference type="InterPro" id="IPR006703">
    <property type="entry name" value="G_AIG1"/>
</dbReference>
<dbReference type="SUPFAM" id="SSF52540">
    <property type="entry name" value="P-loop containing nucleoside triphosphate hydrolases"/>
    <property type="match status" value="2"/>
</dbReference>
<proteinExistence type="inferred from homology"/>
<keyword evidence="2" id="KW-0547">Nucleotide-binding</keyword>
<reference evidence="5" key="1">
    <citation type="submission" date="2020-10" db="EMBL/GenBank/DDBJ databases">
        <title>Chromosome-scale genome assembly of the Allis shad, Alosa alosa.</title>
        <authorList>
            <person name="Margot Z."/>
            <person name="Christophe K."/>
            <person name="Cabau C."/>
            <person name="Louis A."/>
            <person name="Berthelot C."/>
            <person name="Parey E."/>
            <person name="Roest Crollius H."/>
            <person name="Montfort J."/>
            <person name="Robinson-Rechavi M."/>
            <person name="Bucao C."/>
            <person name="Bouchez O."/>
            <person name="Gislard M."/>
            <person name="Lluch J."/>
            <person name="Milhes M."/>
            <person name="Lampietro C."/>
            <person name="Lopez Roques C."/>
            <person name="Donnadieu C."/>
            <person name="Braasch I."/>
            <person name="Desvignes T."/>
            <person name="Postlethwait J."/>
            <person name="Bobe J."/>
            <person name="Guiguen Y."/>
        </authorList>
    </citation>
    <scope>NUCLEOTIDE SEQUENCE</scope>
    <source>
        <strain evidence="5">M-15738</strain>
        <tissue evidence="5">Blood</tissue>
    </source>
</reference>
<gene>
    <name evidence="5" type="ORF">AALO_G00087480</name>
</gene>
<dbReference type="Proteomes" id="UP000823561">
    <property type="component" value="Chromosome 6"/>
</dbReference>
<accession>A0AAV6GZT5</accession>
<dbReference type="PANTHER" id="PTHR10903:SF188">
    <property type="entry name" value="GTPASE IMAP FAMILY MEMBER 2-LIKE-RELATED"/>
    <property type="match status" value="1"/>
</dbReference>
<dbReference type="PANTHER" id="PTHR10903">
    <property type="entry name" value="GTPASE, IMAP FAMILY MEMBER-RELATED"/>
    <property type="match status" value="1"/>
</dbReference>